<dbReference type="SUPFAM" id="SSF54631">
    <property type="entry name" value="CBS-domain pair"/>
    <property type="match status" value="1"/>
</dbReference>
<dbReference type="Pfam" id="PF00990">
    <property type="entry name" value="GGDEF"/>
    <property type="match status" value="1"/>
</dbReference>
<dbReference type="SUPFAM" id="SSF141868">
    <property type="entry name" value="EAL domain-like"/>
    <property type="match status" value="1"/>
</dbReference>
<dbReference type="InterPro" id="IPR029787">
    <property type="entry name" value="Nucleotide_cyclase"/>
</dbReference>
<dbReference type="Gene3D" id="3.30.450.20">
    <property type="entry name" value="PAS domain"/>
    <property type="match status" value="1"/>
</dbReference>
<dbReference type="InterPro" id="IPR001633">
    <property type="entry name" value="EAL_dom"/>
</dbReference>
<evidence type="ECO:0000259" key="5">
    <source>
        <dbReference type="PROSITE" id="PS50887"/>
    </source>
</evidence>
<dbReference type="InterPro" id="IPR035919">
    <property type="entry name" value="EAL_sf"/>
</dbReference>
<dbReference type="InterPro" id="IPR000160">
    <property type="entry name" value="GGDEF_dom"/>
</dbReference>
<dbReference type="PROSITE" id="PS50112">
    <property type="entry name" value="PAS"/>
    <property type="match status" value="1"/>
</dbReference>
<comment type="catalytic activity">
    <reaction evidence="1">
        <text>3',3'-c-di-GMP + H2O = 5'-phosphoguanylyl(3'-&gt;5')guanosine + H(+)</text>
        <dbReference type="Rhea" id="RHEA:24902"/>
        <dbReference type="ChEBI" id="CHEBI:15377"/>
        <dbReference type="ChEBI" id="CHEBI:15378"/>
        <dbReference type="ChEBI" id="CHEBI:58754"/>
        <dbReference type="ChEBI" id="CHEBI:58805"/>
        <dbReference type="EC" id="3.1.4.52"/>
    </reaction>
    <physiologicalReaction direction="left-to-right" evidence="1">
        <dbReference type="Rhea" id="RHEA:24903"/>
    </physiologicalReaction>
</comment>
<feature type="domain" description="EAL" evidence="4">
    <location>
        <begin position="460"/>
        <end position="710"/>
    </location>
</feature>
<dbReference type="CDD" id="cd01948">
    <property type="entry name" value="EAL"/>
    <property type="match status" value="1"/>
</dbReference>
<dbReference type="InterPro" id="IPR043128">
    <property type="entry name" value="Rev_trsase/Diguanyl_cyclase"/>
</dbReference>
<dbReference type="InterPro" id="IPR000014">
    <property type="entry name" value="PAS"/>
</dbReference>
<reference evidence="6" key="1">
    <citation type="journal article" date="2014" name="Int. J. Syst. Evol. Microbiol.">
        <title>Complete genome sequence of Corynebacterium casei LMG S-19264T (=DSM 44701T), isolated from a smear-ripened cheese.</title>
        <authorList>
            <consortium name="US DOE Joint Genome Institute (JGI-PGF)"/>
            <person name="Walter F."/>
            <person name="Albersmeier A."/>
            <person name="Kalinowski J."/>
            <person name="Ruckert C."/>
        </authorList>
    </citation>
    <scope>NUCLEOTIDE SEQUENCE</scope>
    <source>
        <strain evidence="6">KCTC 32296</strain>
    </source>
</reference>
<feature type="domain" description="PAS" evidence="2">
    <location>
        <begin position="160"/>
        <end position="231"/>
    </location>
</feature>
<dbReference type="FunFam" id="3.20.20.450:FF:000001">
    <property type="entry name" value="Cyclic di-GMP phosphodiesterase yahA"/>
    <property type="match status" value="1"/>
</dbReference>
<reference evidence="6" key="2">
    <citation type="submission" date="2020-09" db="EMBL/GenBank/DDBJ databases">
        <authorList>
            <person name="Sun Q."/>
            <person name="Kim S."/>
        </authorList>
    </citation>
    <scope>NUCLEOTIDE SEQUENCE</scope>
    <source>
        <strain evidence="6">KCTC 32296</strain>
    </source>
</reference>
<protein>
    <submittedName>
        <fullName evidence="6">Diguanylate cyclase</fullName>
    </submittedName>
</protein>
<dbReference type="PROSITE" id="PS50113">
    <property type="entry name" value="PAC"/>
    <property type="match status" value="1"/>
</dbReference>
<evidence type="ECO:0000259" key="2">
    <source>
        <dbReference type="PROSITE" id="PS50112"/>
    </source>
</evidence>
<dbReference type="SMART" id="SM00091">
    <property type="entry name" value="PAS"/>
    <property type="match status" value="1"/>
</dbReference>
<proteinExistence type="predicted"/>
<feature type="domain" description="PAC" evidence="3">
    <location>
        <begin position="234"/>
        <end position="287"/>
    </location>
</feature>
<dbReference type="Gene3D" id="3.30.70.270">
    <property type="match status" value="1"/>
</dbReference>
<dbReference type="CDD" id="cd04598">
    <property type="entry name" value="CBS_pair_GGDEF_EAL"/>
    <property type="match status" value="1"/>
</dbReference>
<dbReference type="SMART" id="SM00267">
    <property type="entry name" value="GGDEF"/>
    <property type="match status" value="1"/>
</dbReference>
<dbReference type="InterPro" id="IPR052155">
    <property type="entry name" value="Biofilm_reg_signaling"/>
</dbReference>
<dbReference type="RefSeq" id="WP_189488801.1">
    <property type="nucleotide sequence ID" value="NZ_BMZB01000007.1"/>
</dbReference>
<dbReference type="InterPro" id="IPR000700">
    <property type="entry name" value="PAS-assoc_C"/>
</dbReference>
<evidence type="ECO:0000313" key="7">
    <source>
        <dbReference type="Proteomes" id="UP000662572"/>
    </source>
</evidence>
<dbReference type="PANTHER" id="PTHR44757:SF2">
    <property type="entry name" value="BIOFILM ARCHITECTURE MAINTENANCE PROTEIN MBAA"/>
    <property type="match status" value="1"/>
</dbReference>
<organism evidence="6 7">
    <name type="scientific">Asticcacaulis endophyticus</name>
    <dbReference type="NCBI Taxonomy" id="1395890"/>
    <lineage>
        <taxon>Bacteria</taxon>
        <taxon>Pseudomonadati</taxon>
        <taxon>Pseudomonadota</taxon>
        <taxon>Alphaproteobacteria</taxon>
        <taxon>Caulobacterales</taxon>
        <taxon>Caulobacteraceae</taxon>
        <taxon>Asticcacaulis</taxon>
    </lineage>
</organism>
<keyword evidence="7" id="KW-1185">Reference proteome</keyword>
<dbReference type="NCBIfam" id="TIGR00254">
    <property type="entry name" value="GGDEF"/>
    <property type="match status" value="1"/>
</dbReference>
<dbReference type="PROSITE" id="PS50887">
    <property type="entry name" value="GGDEF"/>
    <property type="match status" value="1"/>
</dbReference>
<evidence type="ECO:0000259" key="3">
    <source>
        <dbReference type="PROSITE" id="PS50113"/>
    </source>
</evidence>
<dbReference type="InterPro" id="IPR013656">
    <property type="entry name" value="PAS_4"/>
</dbReference>
<dbReference type="CDD" id="cd01949">
    <property type="entry name" value="GGDEF"/>
    <property type="match status" value="1"/>
</dbReference>
<comment type="caution">
    <text evidence="6">The sequence shown here is derived from an EMBL/GenBank/DDBJ whole genome shotgun (WGS) entry which is preliminary data.</text>
</comment>
<dbReference type="Proteomes" id="UP000662572">
    <property type="component" value="Unassembled WGS sequence"/>
</dbReference>
<evidence type="ECO:0000313" key="6">
    <source>
        <dbReference type="EMBL" id="GGZ44267.1"/>
    </source>
</evidence>
<dbReference type="FunFam" id="3.30.70.270:FF:000001">
    <property type="entry name" value="Diguanylate cyclase domain protein"/>
    <property type="match status" value="1"/>
</dbReference>
<dbReference type="PROSITE" id="PS50883">
    <property type="entry name" value="EAL"/>
    <property type="match status" value="1"/>
</dbReference>
<dbReference type="Pfam" id="PF08448">
    <property type="entry name" value="PAS_4"/>
    <property type="match status" value="1"/>
</dbReference>
<name>A0A918QEH8_9CAUL</name>
<dbReference type="SMART" id="SM00052">
    <property type="entry name" value="EAL"/>
    <property type="match status" value="1"/>
</dbReference>
<dbReference type="PANTHER" id="PTHR44757">
    <property type="entry name" value="DIGUANYLATE CYCLASE DGCP"/>
    <property type="match status" value="1"/>
</dbReference>
<accession>A0A918QEH8</accession>
<dbReference type="Gene3D" id="3.20.20.450">
    <property type="entry name" value="EAL domain"/>
    <property type="match status" value="1"/>
</dbReference>
<evidence type="ECO:0000256" key="1">
    <source>
        <dbReference type="ARBA" id="ARBA00051114"/>
    </source>
</evidence>
<dbReference type="SUPFAM" id="SSF55073">
    <property type="entry name" value="Nucleotide cyclase"/>
    <property type="match status" value="1"/>
</dbReference>
<dbReference type="GO" id="GO:0071732">
    <property type="term" value="P:cellular response to nitric oxide"/>
    <property type="evidence" value="ECO:0007669"/>
    <property type="project" value="UniProtKB-ARBA"/>
</dbReference>
<dbReference type="NCBIfam" id="TIGR00229">
    <property type="entry name" value="sensory_box"/>
    <property type="match status" value="1"/>
</dbReference>
<gene>
    <name evidence="6" type="ORF">GCM10011273_33760</name>
</gene>
<sequence>MQKALFISDITDQIAPISPDCPNAVIYDLFRDTPDLMVVAVADADGTVLGLIERHTFNLRMAAEFGRALFSRKPVTAMMDADPLRVDVNTPLRDFTRATLAERPSELMRGFIATRDGKYAGVGTSLSVLKAISADLQNAFDLQQVMTDDLLRLTAEAQRSQVFLNTVINNIPAMVLVKNADDQRIRLINRAGEKLFNVKACDIVGKTSQDLFPPDVTARILASDRKALDSSDAVIMEDETFTDDQQRKRVLQLKKTVLRSDNGEADSIITLGMDLTEQKEAEARIAQLAHYDPLTGLANRALFANDLEKSLSRAQRSGRSFALMCLDLDRFKAVNDSYGHMMGDQLLIQVAERLRACVRKGDLIARMGGDEFAVIQDITRVDDAQHLAGRIVEAMKAPFKVGDMRFQIGISIGIVLAPQDGLDPHNLLSRADLAMYRVKSEGRNGWCFFRPEMDEQLQRRLEMEQDLKRALADNQFQLYFQPLLDLGSHEITSFEALLRWHHPVRGMVSPAEFIPVAEESGLIGPLGEWVLKTACNAAANWPQPWRIAVNISPLQFRHKSLPVLVKKALKASGLPASRLELEITESVLLENEKQNLSILTQIREQGVRIAMDDFGTGYSSLSYLRAFPFDKIKIDQSFVRDLPHDRDALSIIRAITDMAQSLGVRITAEGVETPAQMDALKDLGCHEAQGYLIGRPAPGIDAYCPVAKTVAA</sequence>
<dbReference type="InterPro" id="IPR035965">
    <property type="entry name" value="PAS-like_dom_sf"/>
</dbReference>
<dbReference type="SUPFAM" id="SSF55785">
    <property type="entry name" value="PYP-like sensor domain (PAS domain)"/>
    <property type="match status" value="1"/>
</dbReference>
<dbReference type="Pfam" id="PF00563">
    <property type="entry name" value="EAL"/>
    <property type="match status" value="1"/>
</dbReference>
<evidence type="ECO:0000259" key="4">
    <source>
        <dbReference type="PROSITE" id="PS50883"/>
    </source>
</evidence>
<dbReference type="InterPro" id="IPR046342">
    <property type="entry name" value="CBS_dom_sf"/>
</dbReference>
<dbReference type="EMBL" id="BMZB01000007">
    <property type="protein sequence ID" value="GGZ44267.1"/>
    <property type="molecule type" value="Genomic_DNA"/>
</dbReference>
<feature type="domain" description="GGDEF" evidence="5">
    <location>
        <begin position="319"/>
        <end position="451"/>
    </location>
</feature>
<dbReference type="GO" id="GO:0071111">
    <property type="term" value="F:cyclic-guanylate-specific phosphodiesterase activity"/>
    <property type="evidence" value="ECO:0007669"/>
    <property type="project" value="UniProtKB-EC"/>
</dbReference>
<dbReference type="AlphaFoldDB" id="A0A918QEH8"/>